<reference evidence="1" key="1">
    <citation type="submission" date="2018-02" db="EMBL/GenBank/DDBJ databases">
        <title>Rhizophora mucronata_Transcriptome.</title>
        <authorList>
            <person name="Meera S.P."/>
            <person name="Sreeshan A."/>
            <person name="Augustine A."/>
        </authorList>
    </citation>
    <scope>NUCLEOTIDE SEQUENCE</scope>
    <source>
        <tissue evidence="1">Leaf</tissue>
    </source>
</reference>
<protein>
    <submittedName>
        <fullName evidence="1">Uncharacterized protein</fullName>
    </submittedName>
</protein>
<dbReference type="EMBL" id="GGEC01075132">
    <property type="protein sequence ID" value="MBX55616.1"/>
    <property type="molecule type" value="Transcribed_RNA"/>
</dbReference>
<accession>A0A2P2PLL1</accession>
<name>A0A2P2PLL1_RHIMU</name>
<dbReference type="AlphaFoldDB" id="A0A2P2PLL1"/>
<proteinExistence type="predicted"/>
<sequence>MVLVSFSVRTSLFFFVFLEVSSPPWKGQAH</sequence>
<organism evidence="1">
    <name type="scientific">Rhizophora mucronata</name>
    <name type="common">Asiatic mangrove</name>
    <dbReference type="NCBI Taxonomy" id="61149"/>
    <lineage>
        <taxon>Eukaryota</taxon>
        <taxon>Viridiplantae</taxon>
        <taxon>Streptophyta</taxon>
        <taxon>Embryophyta</taxon>
        <taxon>Tracheophyta</taxon>
        <taxon>Spermatophyta</taxon>
        <taxon>Magnoliopsida</taxon>
        <taxon>eudicotyledons</taxon>
        <taxon>Gunneridae</taxon>
        <taxon>Pentapetalae</taxon>
        <taxon>rosids</taxon>
        <taxon>fabids</taxon>
        <taxon>Malpighiales</taxon>
        <taxon>Rhizophoraceae</taxon>
        <taxon>Rhizophora</taxon>
    </lineage>
</organism>
<evidence type="ECO:0000313" key="1">
    <source>
        <dbReference type="EMBL" id="MBX55616.1"/>
    </source>
</evidence>